<name>A0A9W9DBD7_9PLEO</name>
<sequence>MRSTHNSERRITERETTPGGFNIAPCGASVNSVFMQTKTPAERGIYWQNCRKYLRNQNDYNEFRKQKTELRRKRQRREWDEEMDAFKRDYDAGSNRRRKIIADVYKVRPQMDRATMEFDELFAQYEALWEDVMRIVSRK</sequence>
<comment type="caution">
    <text evidence="2">The sequence shown here is derived from an EMBL/GenBank/DDBJ whole genome shotgun (WGS) entry which is preliminary data.</text>
</comment>
<keyword evidence="3" id="KW-1185">Reference proteome</keyword>
<feature type="compositionally biased region" description="Basic and acidic residues" evidence="1">
    <location>
        <begin position="1"/>
        <end position="16"/>
    </location>
</feature>
<organism evidence="2 3">
    <name type="scientific">Didymella pomorum</name>
    <dbReference type="NCBI Taxonomy" id="749634"/>
    <lineage>
        <taxon>Eukaryota</taxon>
        <taxon>Fungi</taxon>
        <taxon>Dikarya</taxon>
        <taxon>Ascomycota</taxon>
        <taxon>Pezizomycotina</taxon>
        <taxon>Dothideomycetes</taxon>
        <taxon>Pleosporomycetidae</taxon>
        <taxon>Pleosporales</taxon>
        <taxon>Pleosporineae</taxon>
        <taxon>Didymellaceae</taxon>
        <taxon>Didymella</taxon>
    </lineage>
</organism>
<reference evidence="2" key="1">
    <citation type="submission" date="2022-10" db="EMBL/GenBank/DDBJ databases">
        <title>Tapping the CABI collections for fungal endophytes: first genome assemblies for Collariella, Neodidymelliopsis, Ascochyta clinopodiicola, Didymella pomorum, Didymosphaeria variabile, Neocosmospora piperis and Neocucurbitaria cava.</title>
        <authorList>
            <person name="Hill R."/>
        </authorList>
    </citation>
    <scope>NUCLEOTIDE SEQUENCE</scope>
    <source>
        <strain evidence="2">IMI 355091</strain>
    </source>
</reference>
<proteinExistence type="predicted"/>
<evidence type="ECO:0000313" key="2">
    <source>
        <dbReference type="EMBL" id="KAJ4411783.1"/>
    </source>
</evidence>
<dbReference type="EMBL" id="JAPEVA010000004">
    <property type="protein sequence ID" value="KAJ4411783.1"/>
    <property type="molecule type" value="Genomic_DNA"/>
</dbReference>
<feature type="region of interest" description="Disordered" evidence="1">
    <location>
        <begin position="1"/>
        <end position="20"/>
    </location>
</feature>
<accession>A0A9W9DBD7</accession>
<protein>
    <submittedName>
        <fullName evidence="2">Uncharacterized protein</fullName>
    </submittedName>
</protein>
<dbReference type="Proteomes" id="UP001140510">
    <property type="component" value="Unassembled WGS sequence"/>
</dbReference>
<dbReference type="AlphaFoldDB" id="A0A9W9DBD7"/>
<evidence type="ECO:0000256" key="1">
    <source>
        <dbReference type="SAM" id="MobiDB-lite"/>
    </source>
</evidence>
<gene>
    <name evidence="2" type="ORF">N0V91_000918</name>
</gene>
<evidence type="ECO:0000313" key="3">
    <source>
        <dbReference type="Proteomes" id="UP001140510"/>
    </source>
</evidence>
<dbReference type="OrthoDB" id="3799243at2759"/>